<dbReference type="AlphaFoldDB" id="A0A370HZY4"/>
<evidence type="ECO:0008006" key="4">
    <source>
        <dbReference type="Google" id="ProtNLM"/>
    </source>
</evidence>
<evidence type="ECO:0000313" key="3">
    <source>
        <dbReference type="Proteomes" id="UP000254869"/>
    </source>
</evidence>
<protein>
    <recommendedName>
        <fullName evidence="4">Replication initiator protein</fullName>
    </recommendedName>
</protein>
<dbReference type="STRING" id="1210086.GCA_001613105_03498"/>
<feature type="region of interest" description="Disordered" evidence="1">
    <location>
        <begin position="158"/>
        <end position="191"/>
    </location>
</feature>
<accession>A0A370HZY4</accession>
<evidence type="ECO:0000313" key="2">
    <source>
        <dbReference type="EMBL" id="RDI64042.1"/>
    </source>
</evidence>
<dbReference type="Pfam" id="PF20199">
    <property type="entry name" value="RepSA"/>
    <property type="match status" value="1"/>
</dbReference>
<dbReference type="EMBL" id="QQBC01000009">
    <property type="protein sequence ID" value="RDI64042.1"/>
    <property type="molecule type" value="Genomic_DNA"/>
</dbReference>
<name>A0A370HZY4_9NOCA</name>
<dbReference type="InterPro" id="IPR046828">
    <property type="entry name" value="RepSA"/>
</dbReference>
<keyword evidence="3" id="KW-1185">Reference proteome</keyword>
<comment type="caution">
    <text evidence="2">The sequence shown here is derived from an EMBL/GenBank/DDBJ whole genome shotgun (WGS) entry which is preliminary data.</text>
</comment>
<reference evidence="2 3" key="1">
    <citation type="submission" date="2018-07" db="EMBL/GenBank/DDBJ databases">
        <title>Genomic Encyclopedia of Type Strains, Phase IV (KMG-IV): sequencing the most valuable type-strain genomes for metagenomic binning, comparative biology and taxonomic classification.</title>
        <authorList>
            <person name="Goeker M."/>
        </authorList>
    </citation>
    <scope>NUCLEOTIDE SEQUENCE [LARGE SCALE GENOMIC DNA]</scope>
    <source>
        <strain evidence="2 3">DSM 44290</strain>
    </source>
</reference>
<evidence type="ECO:0000256" key="1">
    <source>
        <dbReference type="SAM" id="MobiDB-lite"/>
    </source>
</evidence>
<sequence length="567" mass="64080">MSEDATVTELATARETAADRRAYPDFTDVAHALADELGVCRRPLPMRVYDTDTHTSKVVGAPCKSTLSSACPACADRNRRLRIQQCREGWHLDVEPVRVTNEPTELQKALVLARVDLFAEFQTAKEDSDTDLMAGIREVVTDLDEELRSTGFRKRLPALDAQAAKPRRVRSTKRRQDAPNLPKRPRSRRTIGTEYAGKFRPSMMITLTMPSYGRINSDGATDEKGHVCGDGSPVDPDHYDYRRAARDTVHFKSLIDVFIENLRRVAGWNIQYYGVVEPQRRGAPHIHILIRGTVPREIVKQVAAATYYQVWWPHHDRQEYGGDRMPVWDYKTGTFVDPDTRHRLHTFEEALDIIDSADDVEPAHVVWLGSQIDPKDIRGVLGNSEEAGRHIGYVTKYLTKAVGEILEPPNQRTADHYDRLHAELQRTPCCEECEVWLLYGIVPKGANEKTVPGRCKRTAHRRNLLGVPGRRVLNSRQWTGKTLPDHKADRIEFVRQLLAKVGILKPDTSHLKITPTRPGDKDVPPRDHLIMGELARRRAWQAEWKIAQLADASPPGAQDSSTIPEAA</sequence>
<organism evidence="2 3">
    <name type="scientific">Nocardia pseudobrasiliensis</name>
    <dbReference type="NCBI Taxonomy" id="45979"/>
    <lineage>
        <taxon>Bacteria</taxon>
        <taxon>Bacillati</taxon>
        <taxon>Actinomycetota</taxon>
        <taxon>Actinomycetes</taxon>
        <taxon>Mycobacteriales</taxon>
        <taxon>Nocardiaceae</taxon>
        <taxon>Nocardia</taxon>
    </lineage>
</organism>
<dbReference type="RefSeq" id="WP_067998876.1">
    <property type="nucleotide sequence ID" value="NZ_QQBC01000009.1"/>
</dbReference>
<dbReference type="Proteomes" id="UP000254869">
    <property type="component" value="Unassembled WGS sequence"/>
</dbReference>
<proteinExistence type="predicted"/>
<gene>
    <name evidence="2" type="ORF">DFR76_109383</name>
</gene>